<dbReference type="SUPFAM" id="SSF53474">
    <property type="entry name" value="alpha/beta-Hydrolases"/>
    <property type="match status" value="1"/>
</dbReference>
<dbReference type="AlphaFoldDB" id="A0A4R6RAR7"/>
<dbReference type="OrthoDB" id="9805123at2"/>
<gene>
    <name evidence="3" type="ORF">EV672_105202</name>
</gene>
<feature type="domain" description="Serine aminopeptidase S33" evidence="2">
    <location>
        <begin position="46"/>
        <end position="263"/>
    </location>
</feature>
<organism evidence="3 4">
    <name type="scientific">Aquabacterium commune</name>
    <dbReference type="NCBI Taxonomy" id="70586"/>
    <lineage>
        <taxon>Bacteria</taxon>
        <taxon>Pseudomonadati</taxon>
        <taxon>Pseudomonadota</taxon>
        <taxon>Betaproteobacteria</taxon>
        <taxon>Burkholderiales</taxon>
        <taxon>Aquabacterium</taxon>
    </lineage>
</organism>
<dbReference type="InterPro" id="IPR029058">
    <property type="entry name" value="AB_hydrolase_fold"/>
</dbReference>
<dbReference type="InterPro" id="IPR050261">
    <property type="entry name" value="FrsA_esterase"/>
</dbReference>
<evidence type="ECO:0000256" key="1">
    <source>
        <dbReference type="ARBA" id="ARBA00022801"/>
    </source>
</evidence>
<reference evidence="3 4" key="1">
    <citation type="submission" date="2019-03" db="EMBL/GenBank/DDBJ databases">
        <title>Genomic Encyclopedia of Type Strains, Phase IV (KMG-IV): sequencing the most valuable type-strain genomes for metagenomic binning, comparative biology and taxonomic classification.</title>
        <authorList>
            <person name="Goeker M."/>
        </authorList>
    </citation>
    <scope>NUCLEOTIDE SEQUENCE [LARGE SCALE GENOMIC DNA]</scope>
    <source>
        <strain evidence="3 4">DSM 11901</strain>
    </source>
</reference>
<keyword evidence="4" id="KW-1185">Reference proteome</keyword>
<protein>
    <submittedName>
        <fullName evidence="3">Alpha-beta hydrolase superfamily lysophospholipase</fullName>
    </submittedName>
</protein>
<dbReference type="PANTHER" id="PTHR22946">
    <property type="entry name" value="DIENELACTONE HYDROLASE DOMAIN-CONTAINING PROTEIN-RELATED"/>
    <property type="match status" value="1"/>
</dbReference>
<keyword evidence="1 3" id="KW-0378">Hydrolase</keyword>
<sequence length="313" mass="34436">MNRPTERRYPDTSHVRVRRVKSTFQAEGALCAATLHLPPDATPEAPRPAILMVGGWGSVQMALTSSFVHRFVEAGYAVMEFDHPGWGDSGGFPRQGINPWRRRRVSDTALVHLKAQPWVAADRIVLWGTSFGGGHVVDLAGQHPELQGAIVQVPMLDGLAATLSMSPLRQLQFTALGLIDLLKPGPPLCVPTLAPPGDFGTMDRDGAWDALQRALAAWPNRRYDNRVAARSTLTMPFYRPWKRLKDVQVPLLILGATGDTVAPFVADKVARVGNPKLQVVTVDADHFDPYFEPLFPQVLQHQLAFLARVLPLN</sequence>
<name>A0A4R6RAR7_9BURK</name>
<dbReference type="GO" id="GO:0052689">
    <property type="term" value="F:carboxylic ester hydrolase activity"/>
    <property type="evidence" value="ECO:0007669"/>
    <property type="project" value="UniProtKB-ARBA"/>
</dbReference>
<comment type="caution">
    <text evidence="3">The sequence shown here is derived from an EMBL/GenBank/DDBJ whole genome shotgun (WGS) entry which is preliminary data.</text>
</comment>
<accession>A0A4R6RAR7</accession>
<evidence type="ECO:0000313" key="4">
    <source>
        <dbReference type="Proteomes" id="UP000294593"/>
    </source>
</evidence>
<dbReference type="Proteomes" id="UP000294593">
    <property type="component" value="Unassembled WGS sequence"/>
</dbReference>
<dbReference type="PANTHER" id="PTHR22946:SF9">
    <property type="entry name" value="POLYKETIDE TRANSFERASE AF380"/>
    <property type="match status" value="1"/>
</dbReference>
<dbReference type="RefSeq" id="WP_133609051.1">
    <property type="nucleotide sequence ID" value="NZ_SNXW01000005.1"/>
</dbReference>
<dbReference type="Pfam" id="PF12146">
    <property type="entry name" value="Hydrolase_4"/>
    <property type="match status" value="1"/>
</dbReference>
<dbReference type="Gene3D" id="3.40.50.1820">
    <property type="entry name" value="alpha/beta hydrolase"/>
    <property type="match status" value="1"/>
</dbReference>
<dbReference type="EMBL" id="SNXW01000005">
    <property type="protein sequence ID" value="TDP83015.1"/>
    <property type="molecule type" value="Genomic_DNA"/>
</dbReference>
<evidence type="ECO:0000259" key="2">
    <source>
        <dbReference type="Pfam" id="PF12146"/>
    </source>
</evidence>
<dbReference type="InterPro" id="IPR022742">
    <property type="entry name" value="Hydrolase_4"/>
</dbReference>
<proteinExistence type="predicted"/>
<evidence type="ECO:0000313" key="3">
    <source>
        <dbReference type="EMBL" id="TDP83015.1"/>
    </source>
</evidence>